<gene>
    <name evidence="1" type="ORF">L195_g062733</name>
</gene>
<reference evidence="1 2" key="1">
    <citation type="journal article" date="2014" name="Am. J. Bot.">
        <title>Genome assembly and annotation for red clover (Trifolium pratense; Fabaceae).</title>
        <authorList>
            <person name="Istvanek J."/>
            <person name="Jaros M."/>
            <person name="Krenek A."/>
            <person name="Repkova J."/>
        </authorList>
    </citation>
    <scope>NUCLEOTIDE SEQUENCE [LARGE SCALE GENOMIC DNA]</scope>
    <source>
        <strain evidence="2">cv. Tatra</strain>
        <tissue evidence="1">Young leaves</tissue>
    </source>
</reference>
<comment type="caution">
    <text evidence="1">The sequence shown here is derived from an EMBL/GenBank/DDBJ whole genome shotgun (WGS) entry which is preliminary data.</text>
</comment>
<organism evidence="1 2">
    <name type="scientific">Trifolium pratense</name>
    <name type="common">Red clover</name>
    <dbReference type="NCBI Taxonomy" id="57577"/>
    <lineage>
        <taxon>Eukaryota</taxon>
        <taxon>Viridiplantae</taxon>
        <taxon>Streptophyta</taxon>
        <taxon>Embryophyta</taxon>
        <taxon>Tracheophyta</taxon>
        <taxon>Spermatophyta</taxon>
        <taxon>Magnoliopsida</taxon>
        <taxon>eudicotyledons</taxon>
        <taxon>Gunneridae</taxon>
        <taxon>Pentapetalae</taxon>
        <taxon>rosids</taxon>
        <taxon>fabids</taxon>
        <taxon>Fabales</taxon>
        <taxon>Fabaceae</taxon>
        <taxon>Papilionoideae</taxon>
        <taxon>50 kb inversion clade</taxon>
        <taxon>NPAAA clade</taxon>
        <taxon>Hologalegina</taxon>
        <taxon>IRL clade</taxon>
        <taxon>Trifolieae</taxon>
        <taxon>Trifolium</taxon>
    </lineage>
</organism>
<proteinExistence type="predicted"/>
<protein>
    <submittedName>
        <fullName evidence="1">Uncharacterized protein</fullName>
    </submittedName>
</protein>
<sequence length="74" mass="8690">MVWTTFLRRPWLSSCTAVYVPDFQPRVEFEHKWRIGISAIAPLFMDRFRAVAACYNGNRLRYSKLVSNVPIRAL</sequence>
<reference evidence="1 2" key="2">
    <citation type="journal article" date="2017" name="Front. Plant Sci.">
        <title>Gene Classification and Mining of Molecular Markers Useful in Red Clover (Trifolium pratense) Breeding.</title>
        <authorList>
            <person name="Istvanek J."/>
            <person name="Dluhosova J."/>
            <person name="Dluhos P."/>
            <person name="Patkova L."/>
            <person name="Nedelnik J."/>
            <person name="Repkova J."/>
        </authorList>
    </citation>
    <scope>NUCLEOTIDE SEQUENCE [LARGE SCALE GENOMIC DNA]</scope>
    <source>
        <strain evidence="2">cv. Tatra</strain>
        <tissue evidence="1">Young leaves</tissue>
    </source>
</reference>
<accession>A0A2K3KHF2</accession>
<evidence type="ECO:0000313" key="1">
    <source>
        <dbReference type="EMBL" id="PNX65708.1"/>
    </source>
</evidence>
<evidence type="ECO:0000313" key="2">
    <source>
        <dbReference type="Proteomes" id="UP000236291"/>
    </source>
</evidence>
<dbReference type="AlphaFoldDB" id="A0A2K3KHF2"/>
<dbReference type="EMBL" id="ASHM01183738">
    <property type="protein sequence ID" value="PNX65708.1"/>
    <property type="molecule type" value="Genomic_DNA"/>
</dbReference>
<feature type="non-terminal residue" evidence="1">
    <location>
        <position position="74"/>
    </location>
</feature>
<name>A0A2K3KHF2_TRIPR</name>
<dbReference type="Proteomes" id="UP000236291">
    <property type="component" value="Unassembled WGS sequence"/>
</dbReference>